<dbReference type="Proteomes" id="UP001470230">
    <property type="component" value="Unassembled WGS sequence"/>
</dbReference>
<accession>A0ABR2JTA0</accession>
<evidence type="ECO:0000313" key="2">
    <source>
        <dbReference type="Proteomes" id="UP001470230"/>
    </source>
</evidence>
<evidence type="ECO:0000313" key="1">
    <source>
        <dbReference type="EMBL" id="KAK8882023.1"/>
    </source>
</evidence>
<name>A0ABR2JTA0_9EUKA</name>
<keyword evidence="2" id="KW-1185">Reference proteome</keyword>
<reference evidence="1 2" key="1">
    <citation type="submission" date="2024-04" db="EMBL/GenBank/DDBJ databases">
        <title>Tritrichomonas musculus Genome.</title>
        <authorList>
            <person name="Alves-Ferreira E."/>
            <person name="Grigg M."/>
            <person name="Lorenzi H."/>
            <person name="Galac M."/>
        </authorList>
    </citation>
    <scope>NUCLEOTIDE SEQUENCE [LARGE SCALE GENOMIC DNA]</scope>
    <source>
        <strain evidence="1 2">EAF2021</strain>
    </source>
</reference>
<dbReference type="EMBL" id="JAPFFF010000009">
    <property type="protein sequence ID" value="KAK8882023.1"/>
    <property type="molecule type" value="Genomic_DNA"/>
</dbReference>
<comment type="caution">
    <text evidence="1">The sequence shown here is derived from an EMBL/GenBank/DDBJ whole genome shotgun (WGS) entry which is preliminary data.</text>
</comment>
<protein>
    <submittedName>
        <fullName evidence="1">Uncharacterized protein</fullName>
    </submittedName>
</protein>
<sequence length="109" mass="12570">MSKVRKGRVPPYLSRSHVAERVVAMNLLKGFKAQGSRGEKLIFEITGIPLECISKTALSKLAYTLSVLTEIKISRNLRRRKDLLVKWFEENEDKIKIFKSHVSIELEKE</sequence>
<proteinExistence type="predicted"/>
<gene>
    <name evidence="1" type="ORF">M9Y10_044662</name>
</gene>
<organism evidence="1 2">
    <name type="scientific">Tritrichomonas musculus</name>
    <dbReference type="NCBI Taxonomy" id="1915356"/>
    <lineage>
        <taxon>Eukaryota</taxon>
        <taxon>Metamonada</taxon>
        <taxon>Parabasalia</taxon>
        <taxon>Tritrichomonadida</taxon>
        <taxon>Tritrichomonadidae</taxon>
        <taxon>Tritrichomonas</taxon>
    </lineage>
</organism>